<dbReference type="Proteomes" id="UP000324748">
    <property type="component" value="Unassembled WGS sequence"/>
</dbReference>
<accession>A0A5B0NUP1</accession>
<comment type="caution">
    <text evidence="1">The sequence shown here is derived from an EMBL/GenBank/DDBJ whole genome shotgun (WGS) entry which is preliminary data.</text>
</comment>
<reference evidence="1 2" key="1">
    <citation type="submission" date="2019-05" db="EMBL/GenBank/DDBJ databases">
        <title>Emergence of the Ug99 lineage of the wheat stem rust pathogen through somatic hybridization.</title>
        <authorList>
            <person name="Li F."/>
            <person name="Upadhyaya N.M."/>
            <person name="Sperschneider J."/>
            <person name="Matny O."/>
            <person name="Nguyen-Phuc H."/>
            <person name="Mago R."/>
            <person name="Raley C."/>
            <person name="Miller M.E."/>
            <person name="Silverstein K.A.T."/>
            <person name="Henningsen E."/>
            <person name="Hirsch C.D."/>
            <person name="Visser B."/>
            <person name="Pretorius Z.A."/>
            <person name="Steffenson B.J."/>
            <person name="Schwessinger B."/>
            <person name="Dodds P.N."/>
            <person name="Figueroa M."/>
        </authorList>
    </citation>
    <scope>NUCLEOTIDE SEQUENCE [LARGE SCALE GENOMIC DNA]</scope>
    <source>
        <strain evidence="1">21-0</strain>
    </source>
</reference>
<evidence type="ECO:0000313" key="1">
    <source>
        <dbReference type="EMBL" id="KAA1092885.1"/>
    </source>
</evidence>
<organism evidence="1 2">
    <name type="scientific">Puccinia graminis f. sp. tritici</name>
    <dbReference type="NCBI Taxonomy" id="56615"/>
    <lineage>
        <taxon>Eukaryota</taxon>
        <taxon>Fungi</taxon>
        <taxon>Dikarya</taxon>
        <taxon>Basidiomycota</taxon>
        <taxon>Pucciniomycotina</taxon>
        <taxon>Pucciniomycetes</taxon>
        <taxon>Pucciniales</taxon>
        <taxon>Pucciniaceae</taxon>
        <taxon>Puccinia</taxon>
    </lineage>
</organism>
<sequence>MLPTGPTNLANLEDSLFSIFQLIDHPLTVLTGSGSPASQSAMPTYEPSRQTKWERTCEVNLTVHPGPSLDACNVEFRRSTRPTLQEVFLHDQYIDPTQLKLDFQDIVQDSRLA</sequence>
<protein>
    <submittedName>
        <fullName evidence="1">Uncharacterized protein</fullName>
    </submittedName>
</protein>
<dbReference type="EMBL" id="VSWC01000080">
    <property type="protein sequence ID" value="KAA1092885.1"/>
    <property type="molecule type" value="Genomic_DNA"/>
</dbReference>
<keyword evidence="2" id="KW-1185">Reference proteome</keyword>
<name>A0A5B0NUP1_PUCGR</name>
<gene>
    <name evidence="1" type="ORF">PGT21_017245</name>
</gene>
<evidence type="ECO:0000313" key="2">
    <source>
        <dbReference type="Proteomes" id="UP000324748"/>
    </source>
</evidence>
<dbReference type="AlphaFoldDB" id="A0A5B0NUP1"/>
<proteinExistence type="predicted"/>